<keyword evidence="11" id="KW-0255">Endonuclease</keyword>
<dbReference type="SUPFAM" id="SSF53098">
    <property type="entry name" value="Ribonuclease H-like"/>
    <property type="match status" value="1"/>
</dbReference>
<reference evidence="11" key="1">
    <citation type="journal article" date="2021" name="Front. Genet.">
        <title>Comparative Mitogenomic Analysis Reveals Dynamics of Intron Within and Between Tricholoma Species and Phylogeny of Basidiomycota.</title>
        <authorList>
            <person name="Huang W."/>
            <person name="Feng H."/>
            <person name="Tu W."/>
            <person name="Xiong C."/>
            <person name="Jin X."/>
            <person name="Li P."/>
            <person name="Wang X."/>
            <person name="Li Q."/>
        </authorList>
    </citation>
    <scope>NUCLEOTIDE SEQUENCE</scope>
</reference>
<feature type="domain" description="DNA-directed DNA polymerase family B mitochondria/virus" evidence="10">
    <location>
        <begin position="15"/>
        <end position="101"/>
    </location>
</feature>
<evidence type="ECO:0000256" key="5">
    <source>
        <dbReference type="ARBA" id="ARBA00022695"/>
    </source>
</evidence>
<evidence type="ECO:0000259" key="10">
    <source>
        <dbReference type="Pfam" id="PF03175"/>
    </source>
</evidence>
<gene>
    <name evidence="11" type="primary">orf263</name>
</gene>
<evidence type="ECO:0000256" key="3">
    <source>
        <dbReference type="ARBA" id="ARBA00014385"/>
    </source>
</evidence>
<evidence type="ECO:0000256" key="4">
    <source>
        <dbReference type="ARBA" id="ARBA00022679"/>
    </source>
</evidence>
<dbReference type="InterPro" id="IPR043502">
    <property type="entry name" value="DNA/RNA_pol_sf"/>
</dbReference>
<dbReference type="Gene3D" id="3.30.420.10">
    <property type="entry name" value="Ribonuclease H-like superfamily/Ribonuclease H"/>
    <property type="match status" value="1"/>
</dbReference>
<dbReference type="GO" id="GO:0004519">
    <property type="term" value="F:endonuclease activity"/>
    <property type="evidence" value="ECO:0007669"/>
    <property type="project" value="UniProtKB-KW"/>
</dbReference>
<evidence type="ECO:0000256" key="2">
    <source>
        <dbReference type="ARBA" id="ARBA00012417"/>
    </source>
</evidence>
<comment type="catalytic activity">
    <reaction evidence="9">
        <text>DNA(n) + a 2'-deoxyribonucleoside 5'-triphosphate = DNA(n+1) + diphosphate</text>
        <dbReference type="Rhea" id="RHEA:22508"/>
        <dbReference type="Rhea" id="RHEA-COMP:17339"/>
        <dbReference type="Rhea" id="RHEA-COMP:17340"/>
        <dbReference type="ChEBI" id="CHEBI:33019"/>
        <dbReference type="ChEBI" id="CHEBI:61560"/>
        <dbReference type="ChEBI" id="CHEBI:173112"/>
        <dbReference type="EC" id="2.7.7.7"/>
    </reaction>
</comment>
<feature type="domain" description="DNA-directed DNA polymerase family B mitochondria/virus" evidence="10">
    <location>
        <begin position="108"/>
        <end position="255"/>
    </location>
</feature>
<keyword evidence="11" id="KW-0378">Hydrolase</keyword>
<organism evidence="11">
    <name type="scientific">Tricholoma saponaceum</name>
    <dbReference type="NCBI Taxonomy" id="113602"/>
    <lineage>
        <taxon>Eukaryota</taxon>
        <taxon>Fungi</taxon>
        <taxon>Dikarya</taxon>
        <taxon>Basidiomycota</taxon>
        <taxon>Agaricomycotina</taxon>
        <taxon>Agaricomycetes</taxon>
        <taxon>Agaricomycetidae</taxon>
        <taxon>Agaricales</taxon>
        <taxon>Tricholomatineae</taxon>
        <taxon>Tricholomataceae</taxon>
        <taxon>Tricholoma</taxon>
    </lineage>
</organism>
<evidence type="ECO:0000313" key="11">
    <source>
        <dbReference type="EMBL" id="QIC20310.1"/>
    </source>
</evidence>
<dbReference type="AlphaFoldDB" id="A0A6C0W565"/>
<dbReference type="SUPFAM" id="SSF56672">
    <property type="entry name" value="DNA/RNA polymerases"/>
    <property type="match status" value="1"/>
</dbReference>
<sequence>MEWFFAYILNNNHLVKNIFLHNLGSFDGYFTYNLLSHFFEPSTISTFIDHLNKFIKITLNSNNKQITFLDSLRIFNVELDKLCEVFGVEGKISKFNQNFNNFDLFNNKPLFNKFKGYSLQDSICLYQALVEAQKIYISQYNIDITSILSTSTLSLKIFRNKFQEVEIPILKGTEDNFIRKSYFGGHTDYFNEYAENIYYYDINSLYPFAMCKPMLLLNIKWNKEWENLENLFGFCLAEITTPKNILRPHINMKVKLYSQQVLG</sequence>
<dbReference type="PANTHER" id="PTHR33568:SF3">
    <property type="entry name" value="DNA-DIRECTED DNA POLYMERASE"/>
    <property type="match status" value="1"/>
</dbReference>
<dbReference type="GeneID" id="44802886"/>
<evidence type="ECO:0000256" key="7">
    <source>
        <dbReference type="ARBA" id="ARBA00022932"/>
    </source>
</evidence>
<dbReference type="GO" id="GO:0000166">
    <property type="term" value="F:nucleotide binding"/>
    <property type="evidence" value="ECO:0007669"/>
    <property type="project" value="InterPro"/>
</dbReference>
<dbReference type="PANTHER" id="PTHR33568">
    <property type="entry name" value="DNA POLYMERASE"/>
    <property type="match status" value="1"/>
</dbReference>
<keyword evidence="11" id="KW-0496">Mitochondrion</keyword>
<comment type="similarity">
    <text evidence="1">Belongs to the DNA polymerase type-B family.</text>
</comment>
<dbReference type="GO" id="GO:0006260">
    <property type="term" value="P:DNA replication"/>
    <property type="evidence" value="ECO:0007669"/>
    <property type="project" value="UniProtKB-KW"/>
</dbReference>
<dbReference type="InterPro" id="IPR012337">
    <property type="entry name" value="RNaseH-like_sf"/>
</dbReference>
<keyword evidence="4" id="KW-0808">Transferase</keyword>
<name>A0A6C0W565_9AGAR</name>
<keyword evidence="5" id="KW-0548">Nucleotidyltransferase</keyword>
<dbReference type="Gene3D" id="3.90.1600.10">
    <property type="entry name" value="Palm domain of DNA polymerase"/>
    <property type="match status" value="1"/>
</dbReference>
<dbReference type="GO" id="GO:0003677">
    <property type="term" value="F:DNA binding"/>
    <property type="evidence" value="ECO:0007669"/>
    <property type="project" value="UniProtKB-KW"/>
</dbReference>
<evidence type="ECO:0000256" key="8">
    <source>
        <dbReference type="ARBA" id="ARBA00023125"/>
    </source>
</evidence>
<dbReference type="EC" id="2.7.7.7" evidence="2"/>
<dbReference type="Pfam" id="PF03175">
    <property type="entry name" value="DNA_pol_B_2"/>
    <property type="match status" value="2"/>
</dbReference>
<protein>
    <recommendedName>
        <fullName evidence="3">Probable DNA polymerase</fullName>
        <ecNumber evidence="2">2.7.7.7</ecNumber>
    </recommendedName>
</protein>
<keyword evidence="11" id="KW-0540">Nuclease</keyword>
<dbReference type="InterPro" id="IPR036397">
    <property type="entry name" value="RNaseH_sf"/>
</dbReference>
<accession>A0A6C0W565</accession>
<evidence type="ECO:0000256" key="9">
    <source>
        <dbReference type="ARBA" id="ARBA00049244"/>
    </source>
</evidence>
<geneLocation type="mitochondrion" evidence="11"/>
<dbReference type="EMBL" id="MN873038">
    <property type="protein sequence ID" value="QIC20310.1"/>
    <property type="molecule type" value="Genomic_DNA"/>
</dbReference>
<evidence type="ECO:0000256" key="6">
    <source>
        <dbReference type="ARBA" id="ARBA00022705"/>
    </source>
</evidence>
<evidence type="ECO:0000256" key="1">
    <source>
        <dbReference type="ARBA" id="ARBA00005755"/>
    </source>
</evidence>
<proteinExistence type="inferred from homology"/>
<keyword evidence="8" id="KW-0238">DNA-binding</keyword>
<dbReference type="InterPro" id="IPR004868">
    <property type="entry name" value="DNA-dir_DNA_pol_B_mt/vir"/>
</dbReference>
<dbReference type="GO" id="GO:0003887">
    <property type="term" value="F:DNA-directed DNA polymerase activity"/>
    <property type="evidence" value="ECO:0007669"/>
    <property type="project" value="UniProtKB-KW"/>
</dbReference>
<keyword evidence="7" id="KW-0239">DNA-directed DNA polymerase</keyword>
<dbReference type="InterPro" id="IPR023211">
    <property type="entry name" value="DNA_pol_palm_dom_sf"/>
</dbReference>
<dbReference type="RefSeq" id="YP_009739466.1">
    <property type="nucleotide sequence ID" value="NC_046502.1"/>
</dbReference>
<keyword evidence="6" id="KW-0235">DNA replication</keyword>